<dbReference type="Gene3D" id="3.40.630.30">
    <property type="match status" value="1"/>
</dbReference>
<proteinExistence type="predicted"/>
<sequence>MTRADLPFVVAEHLEHFPHGFFARLGAGFLTSYTRTYLTGRHARAYVVEAAGHPVGFLVGVLDPPAHRRHVLRAHGPRLAARAVASLAVRPRLAWHFLRTRLGRYLRRLVPRRETAGPAPSPGTTAVLSHVVVARQARSLGVGAALIGRFVADAAEAGCARASLVTAAGTEGAGPYYERHGWLARGETRTPEGRLLATYDLPLSPRRPEGPDR</sequence>
<accession>A0ABU2LSP6</accession>
<evidence type="ECO:0000313" key="2">
    <source>
        <dbReference type="EMBL" id="MDT0320610.1"/>
    </source>
</evidence>
<evidence type="ECO:0000259" key="1">
    <source>
        <dbReference type="PROSITE" id="PS51186"/>
    </source>
</evidence>
<dbReference type="Pfam" id="PF00583">
    <property type="entry name" value="Acetyltransf_1"/>
    <property type="match status" value="1"/>
</dbReference>
<dbReference type="InterPro" id="IPR000182">
    <property type="entry name" value="GNAT_dom"/>
</dbReference>
<feature type="domain" description="N-acetyltransferase" evidence="1">
    <location>
        <begin position="1"/>
        <end position="202"/>
    </location>
</feature>
<gene>
    <name evidence="2" type="ORF">RNC47_19945</name>
</gene>
<reference evidence="3" key="1">
    <citation type="submission" date="2023-07" db="EMBL/GenBank/DDBJ databases">
        <title>30 novel species of actinomycetes from the DSMZ collection.</title>
        <authorList>
            <person name="Nouioui I."/>
        </authorList>
    </citation>
    <scope>NUCLEOTIDE SEQUENCE [LARGE SCALE GENOMIC DNA]</scope>
    <source>
        <strain evidence="3">DSM 44918</strain>
    </source>
</reference>
<organism evidence="2 3">
    <name type="scientific">Streptomyces millisiae</name>
    <dbReference type="NCBI Taxonomy" id="3075542"/>
    <lineage>
        <taxon>Bacteria</taxon>
        <taxon>Bacillati</taxon>
        <taxon>Actinomycetota</taxon>
        <taxon>Actinomycetes</taxon>
        <taxon>Kitasatosporales</taxon>
        <taxon>Streptomycetaceae</taxon>
        <taxon>Streptomyces</taxon>
    </lineage>
</organism>
<dbReference type="EMBL" id="JAVREM010000026">
    <property type="protein sequence ID" value="MDT0320610.1"/>
    <property type="molecule type" value="Genomic_DNA"/>
</dbReference>
<dbReference type="SUPFAM" id="SSF55729">
    <property type="entry name" value="Acyl-CoA N-acyltransferases (Nat)"/>
    <property type="match status" value="1"/>
</dbReference>
<comment type="caution">
    <text evidence="2">The sequence shown here is derived from an EMBL/GenBank/DDBJ whole genome shotgun (WGS) entry which is preliminary data.</text>
</comment>
<dbReference type="InterPro" id="IPR016181">
    <property type="entry name" value="Acyl_CoA_acyltransferase"/>
</dbReference>
<keyword evidence="3" id="KW-1185">Reference proteome</keyword>
<dbReference type="CDD" id="cd04301">
    <property type="entry name" value="NAT_SF"/>
    <property type="match status" value="1"/>
</dbReference>
<dbReference type="RefSeq" id="WP_311600588.1">
    <property type="nucleotide sequence ID" value="NZ_JAVREM010000026.1"/>
</dbReference>
<dbReference type="Proteomes" id="UP001183420">
    <property type="component" value="Unassembled WGS sequence"/>
</dbReference>
<name>A0ABU2LSP6_9ACTN</name>
<dbReference type="PROSITE" id="PS51186">
    <property type="entry name" value="GNAT"/>
    <property type="match status" value="1"/>
</dbReference>
<evidence type="ECO:0000313" key="3">
    <source>
        <dbReference type="Proteomes" id="UP001183420"/>
    </source>
</evidence>
<protein>
    <submittedName>
        <fullName evidence="2">GNAT family N-acetyltransferase</fullName>
    </submittedName>
</protein>